<sequence>KKQNKVLKKRKNNNKVDTKMLQIQQNYQEDISNKKQKPEENNYQKDMDFETNEYETEDKIK</sequence>
<feature type="region of interest" description="Disordered" evidence="1">
    <location>
        <begin position="1"/>
        <end position="61"/>
    </location>
</feature>
<evidence type="ECO:0000256" key="1">
    <source>
        <dbReference type="SAM" id="MobiDB-lite"/>
    </source>
</evidence>
<feature type="compositionally biased region" description="Polar residues" evidence="1">
    <location>
        <begin position="21"/>
        <end position="30"/>
    </location>
</feature>
<dbReference type="Proteomes" id="UP000789901">
    <property type="component" value="Unassembled WGS sequence"/>
</dbReference>
<organism evidence="2 3">
    <name type="scientific">Gigaspora margarita</name>
    <dbReference type="NCBI Taxonomy" id="4874"/>
    <lineage>
        <taxon>Eukaryota</taxon>
        <taxon>Fungi</taxon>
        <taxon>Fungi incertae sedis</taxon>
        <taxon>Mucoromycota</taxon>
        <taxon>Glomeromycotina</taxon>
        <taxon>Glomeromycetes</taxon>
        <taxon>Diversisporales</taxon>
        <taxon>Gigasporaceae</taxon>
        <taxon>Gigaspora</taxon>
    </lineage>
</organism>
<reference evidence="2 3" key="1">
    <citation type="submission" date="2021-06" db="EMBL/GenBank/DDBJ databases">
        <authorList>
            <person name="Kallberg Y."/>
            <person name="Tangrot J."/>
            <person name="Rosling A."/>
        </authorList>
    </citation>
    <scope>NUCLEOTIDE SEQUENCE [LARGE SCALE GENOMIC DNA]</scope>
    <source>
        <strain evidence="2 3">120-4 pot B 10/14</strain>
    </source>
</reference>
<evidence type="ECO:0000313" key="2">
    <source>
        <dbReference type="EMBL" id="CAG8786241.1"/>
    </source>
</evidence>
<feature type="compositionally biased region" description="Basic and acidic residues" evidence="1">
    <location>
        <begin position="31"/>
        <end position="48"/>
    </location>
</feature>
<proteinExistence type="predicted"/>
<feature type="compositionally biased region" description="Basic residues" evidence="1">
    <location>
        <begin position="1"/>
        <end position="13"/>
    </location>
</feature>
<dbReference type="EMBL" id="CAJVQB010017998">
    <property type="protein sequence ID" value="CAG8786241.1"/>
    <property type="molecule type" value="Genomic_DNA"/>
</dbReference>
<keyword evidence="3" id="KW-1185">Reference proteome</keyword>
<protein>
    <submittedName>
        <fullName evidence="2">1515_t:CDS:1</fullName>
    </submittedName>
</protein>
<feature type="non-terminal residue" evidence="2">
    <location>
        <position position="1"/>
    </location>
</feature>
<feature type="compositionally biased region" description="Acidic residues" evidence="1">
    <location>
        <begin position="49"/>
        <end position="61"/>
    </location>
</feature>
<comment type="caution">
    <text evidence="2">The sequence shown here is derived from an EMBL/GenBank/DDBJ whole genome shotgun (WGS) entry which is preliminary data.</text>
</comment>
<gene>
    <name evidence="2" type="ORF">GMARGA_LOCUS20486</name>
</gene>
<evidence type="ECO:0000313" key="3">
    <source>
        <dbReference type="Proteomes" id="UP000789901"/>
    </source>
</evidence>
<accession>A0ABN7VML6</accession>
<name>A0ABN7VML6_GIGMA</name>